<dbReference type="EMBL" id="QXDC01000004">
    <property type="protein sequence ID" value="RIA37400.1"/>
    <property type="molecule type" value="Genomic_DNA"/>
</dbReference>
<dbReference type="Gene3D" id="1.10.1220.10">
    <property type="entry name" value="Met repressor-like"/>
    <property type="match status" value="1"/>
</dbReference>
<organism evidence="2 3">
    <name type="scientific">Hephaestia caeni</name>
    <dbReference type="NCBI Taxonomy" id="645617"/>
    <lineage>
        <taxon>Bacteria</taxon>
        <taxon>Pseudomonadati</taxon>
        <taxon>Pseudomonadota</taxon>
        <taxon>Alphaproteobacteria</taxon>
        <taxon>Sphingomonadales</taxon>
        <taxon>Sphingomonadaceae</taxon>
        <taxon>Hephaestia</taxon>
    </lineage>
</organism>
<sequence>MTARTPRTGFASRPAAAEAWIAGPEDATPPTTPSPPVNSARLTIDVTPHLRRRLKLAALQRGVSVADMLRELLHREYPDDRETTS</sequence>
<keyword evidence="3" id="KW-1185">Reference proteome</keyword>
<accession>A0A397NIR7</accession>
<dbReference type="SUPFAM" id="SSF47598">
    <property type="entry name" value="Ribbon-helix-helix"/>
    <property type="match status" value="1"/>
</dbReference>
<gene>
    <name evidence="2" type="ORF">DFR49_3284</name>
</gene>
<evidence type="ECO:0008006" key="4">
    <source>
        <dbReference type="Google" id="ProtNLM"/>
    </source>
</evidence>
<dbReference type="InterPro" id="IPR056972">
    <property type="entry name" value="RHH_dom-containing"/>
</dbReference>
<evidence type="ECO:0000313" key="3">
    <source>
        <dbReference type="Proteomes" id="UP000266568"/>
    </source>
</evidence>
<dbReference type="Pfam" id="PF23807">
    <property type="entry name" value="RHH_10"/>
    <property type="match status" value="1"/>
</dbReference>
<dbReference type="Proteomes" id="UP000266568">
    <property type="component" value="Unassembled WGS sequence"/>
</dbReference>
<dbReference type="InterPro" id="IPR010985">
    <property type="entry name" value="Ribbon_hlx_hlx"/>
</dbReference>
<comment type="caution">
    <text evidence="2">The sequence shown here is derived from an EMBL/GenBank/DDBJ whole genome shotgun (WGS) entry which is preliminary data.</text>
</comment>
<dbReference type="InterPro" id="IPR013321">
    <property type="entry name" value="Arc_rbn_hlx_hlx"/>
</dbReference>
<name>A0A397NIR7_9SPHN</name>
<evidence type="ECO:0000313" key="2">
    <source>
        <dbReference type="EMBL" id="RIA37400.1"/>
    </source>
</evidence>
<protein>
    <recommendedName>
        <fullName evidence="4">Plasmid segregation centromere-binding protein ParG</fullName>
    </recommendedName>
</protein>
<reference evidence="2 3" key="1">
    <citation type="submission" date="2018-08" db="EMBL/GenBank/DDBJ databases">
        <title>Genomic Encyclopedia of Type Strains, Phase IV (KMG-IV): sequencing the most valuable type-strain genomes for metagenomic binning, comparative biology and taxonomic classification.</title>
        <authorList>
            <person name="Goeker M."/>
        </authorList>
    </citation>
    <scope>NUCLEOTIDE SEQUENCE [LARGE SCALE GENOMIC DNA]</scope>
    <source>
        <strain evidence="2 3">DSM 25527</strain>
    </source>
</reference>
<dbReference type="RefSeq" id="WP_119036717.1">
    <property type="nucleotide sequence ID" value="NZ_QXDC01000004.1"/>
</dbReference>
<feature type="region of interest" description="Disordered" evidence="1">
    <location>
        <begin position="1"/>
        <end position="39"/>
    </location>
</feature>
<proteinExistence type="predicted"/>
<dbReference type="AlphaFoldDB" id="A0A397NIR7"/>
<dbReference type="GO" id="GO:0006355">
    <property type="term" value="P:regulation of DNA-templated transcription"/>
    <property type="evidence" value="ECO:0007669"/>
    <property type="project" value="InterPro"/>
</dbReference>
<evidence type="ECO:0000256" key="1">
    <source>
        <dbReference type="SAM" id="MobiDB-lite"/>
    </source>
</evidence>